<keyword evidence="9 14" id="KW-0067">ATP-binding</keyword>
<evidence type="ECO:0000313" key="18">
    <source>
        <dbReference type="Proteomes" id="UP000429181"/>
    </source>
</evidence>
<dbReference type="InterPro" id="IPR008266">
    <property type="entry name" value="Tyr_kinase_AS"/>
</dbReference>
<dbReference type="GO" id="GO:0016020">
    <property type="term" value="C:membrane"/>
    <property type="evidence" value="ECO:0007669"/>
    <property type="project" value="UniProtKB-SubCell"/>
</dbReference>
<organism evidence="17 18">
    <name type="scientific">Bos indicus x Bos taurus</name>
    <name type="common">Hybrid cattle</name>
    <dbReference type="NCBI Taxonomy" id="30522"/>
    <lineage>
        <taxon>Eukaryota</taxon>
        <taxon>Metazoa</taxon>
        <taxon>Chordata</taxon>
        <taxon>Craniata</taxon>
        <taxon>Vertebrata</taxon>
        <taxon>Euteleostomi</taxon>
        <taxon>Mammalia</taxon>
        <taxon>Eutheria</taxon>
        <taxon>Laurasiatheria</taxon>
        <taxon>Artiodactyla</taxon>
        <taxon>Ruminantia</taxon>
        <taxon>Pecora</taxon>
        <taxon>Bovidae</taxon>
        <taxon>Bovinae</taxon>
        <taxon>Bos</taxon>
    </lineage>
</organism>
<dbReference type="GO" id="GO:0005737">
    <property type="term" value="C:cytoplasm"/>
    <property type="evidence" value="ECO:0007669"/>
    <property type="project" value="UniProtKB-ARBA"/>
</dbReference>
<dbReference type="GO" id="GO:0005524">
    <property type="term" value="F:ATP binding"/>
    <property type="evidence" value="ECO:0007669"/>
    <property type="project" value="UniProtKB-UniRule"/>
</dbReference>
<dbReference type="FunFam" id="1.10.510.10:FF:000347">
    <property type="entry name" value="Apoptosis associated tyrosine kinase"/>
    <property type="match status" value="1"/>
</dbReference>
<evidence type="ECO:0000256" key="13">
    <source>
        <dbReference type="ARBA" id="ARBA00048679"/>
    </source>
</evidence>
<dbReference type="InterPro" id="IPR000719">
    <property type="entry name" value="Prot_kinase_dom"/>
</dbReference>
<evidence type="ECO:0000259" key="16">
    <source>
        <dbReference type="PROSITE" id="PS50011"/>
    </source>
</evidence>
<evidence type="ECO:0000256" key="3">
    <source>
        <dbReference type="ARBA" id="ARBA00022527"/>
    </source>
</evidence>
<dbReference type="Pfam" id="PF07714">
    <property type="entry name" value="PK_Tyr_Ser-Thr"/>
    <property type="match status" value="2"/>
</dbReference>
<evidence type="ECO:0000256" key="1">
    <source>
        <dbReference type="ARBA" id="ARBA00004167"/>
    </source>
</evidence>
<dbReference type="Gene3D" id="3.30.200.20">
    <property type="entry name" value="Phosphorylase Kinase, domain 1"/>
    <property type="match status" value="1"/>
</dbReference>
<gene>
    <name evidence="17" type="primary">AATK</name>
</gene>
<feature type="compositionally biased region" description="Pro residues" evidence="15">
    <location>
        <begin position="1166"/>
        <end position="1181"/>
    </location>
</feature>
<evidence type="ECO:0000256" key="14">
    <source>
        <dbReference type="PROSITE-ProRule" id="PRU10141"/>
    </source>
</evidence>
<evidence type="ECO:0000256" key="7">
    <source>
        <dbReference type="ARBA" id="ARBA00022741"/>
    </source>
</evidence>
<proteinExistence type="predicted"/>
<dbReference type="InterPro" id="IPR011009">
    <property type="entry name" value="Kinase-like_dom_sf"/>
</dbReference>
<comment type="catalytic activity">
    <reaction evidence="13">
        <text>L-seryl-[protein] + ATP = O-phospho-L-seryl-[protein] + ADP + H(+)</text>
        <dbReference type="Rhea" id="RHEA:17989"/>
        <dbReference type="Rhea" id="RHEA-COMP:9863"/>
        <dbReference type="Rhea" id="RHEA-COMP:11604"/>
        <dbReference type="ChEBI" id="CHEBI:15378"/>
        <dbReference type="ChEBI" id="CHEBI:29999"/>
        <dbReference type="ChEBI" id="CHEBI:30616"/>
        <dbReference type="ChEBI" id="CHEBI:83421"/>
        <dbReference type="ChEBI" id="CHEBI:456216"/>
        <dbReference type="EC" id="2.7.11.1"/>
    </reaction>
</comment>
<feature type="region of interest" description="Disordered" evidence="15">
    <location>
        <begin position="721"/>
        <end position="751"/>
    </location>
</feature>
<dbReference type="PROSITE" id="PS00109">
    <property type="entry name" value="PROTEIN_KINASE_TYR"/>
    <property type="match status" value="1"/>
</dbReference>
<keyword evidence="11" id="KW-0472">Membrane</keyword>
<name>A0A4W2FVS8_BOBOX</name>
<comment type="subcellular location">
    <subcellularLocation>
        <location evidence="1">Membrane</location>
        <topology evidence="1">Single-pass membrane protein</topology>
    </subcellularLocation>
</comment>
<dbReference type="InterPro" id="IPR001245">
    <property type="entry name" value="Ser-Thr/Tyr_kinase_cat_dom"/>
</dbReference>
<keyword evidence="10" id="KW-1133">Transmembrane helix</keyword>
<feature type="compositionally biased region" description="Polar residues" evidence="15">
    <location>
        <begin position="913"/>
        <end position="932"/>
    </location>
</feature>
<dbReference type="GO" id="GO:0004713">
    <property type="term" value="F:protein tyrosine kinase activity"/>
    <property type="evidence" value="ECO:0007669"/>
    <property type="project" value="TreeGrafter"/>
</dbReference>
<sequence length="1425" mass="150346">MSSSFFNPSFAFSSHFDPDGAPLSEFSWSSSLSVVAVSFSGLFTVIALMLACLCCKKGGIGFKEFENAEGEEYAADFSAQGSPATAAQNGPDVYVLPLTEVSLPMAKQPGRSVQLLKSTDLGRHSLLYLEEIGHGWFGKVFLGEVNSGISSTQVVVKELKASASVQEQMQFLEEAQPYRWVALGTGSAGGAGVGHCPGGRGMGPADKGKLCALQSQPPCPLAPSPPRPLAPSPPHPLPALSASQGWLVGSRRALQHSNLLQCLAQCAEVTPYLLVMEFCPMGDLKGYLRSCRVAEAMAPDPLTLQRMACEVACGVLHLHRNNFVHSDLALRNCLLTADLTVKIGDYGLSHGKYREDYFVTADQLWVPLRWIAPELVDEVHCNLLVVDQTKASNVWSLGVTIWELFELGAQPYPHHSDRQVLAYAVREQQLKLPKPQLQLTLSDRWYEVMQFCWLQPEQRPTAEEVHLLLSYLCAKGATEAEEEFERRWRSLRPGGGSAGAGLGVAGLALGGTGELLATSSFPLLEQFAGDGFHAEGDDVLTVTETSHGLNFEYKWEAGRGAEAFPPPEGALSPGRDARLQELCVPDGAPPGVVPVLSAHSPSVGSEYFIRLEDPAPAADHDPDCTGCAPSTLAAALRPDGSDHDDDSDGSTAASLVMEPLLGHAPPADGPWGHCDYYPCKSRARDLSCASRSPSPETPMLAEPGAEDIDWGVGAFCPPFFEDPLGTSPSRSSGDRLSPGGEELGEAEASRAAQYRHWSSNVSANNNSGSRAPESWVSGLSGYTDCCPGMKQTLWPVPELGHPLTPEDPRESLLGPKGASLGQELGHCLGLSHLYPAEGLTPAPCLVASPWTEAAISGGDSPQAEPRLAEEAEGSAGLQLPLPSIPSPSQEGAPLPAEEASTPPTLPASPTPTGSQAPATEPAQTRDSGSSSPELEAPRSEDEDTTEATSGVFTDLSSDGPQAEKLDVTPAFRSLQKQVGTPDSLDSLDIPSSASDGGCEVFSPSAVSTPGGQLRALDSGYDTENYESPEFILKESHEPCEPEAFGELASEGESPGPETRLSASLGGLSEKNPYRDSAYFSDLDTEPEPPVGPKEKHGGVPVPRPEPDLDSPKSPRLQSAQPSPELGVPGEAQGTGPRQVPPLPLSLSLPEDSSPEPSACPTDPGREPPWPQDPAQVPPMPSPVSSKIFLLTPVRPSSESHRPELQETLGLLSGSNLQERTGGPGASRTPLCLALPGLPVAPEGRPEEEEEDSEDSDESDEELRCYSIQEPSEESEEEVPPVPVVVAESQSARNLRSLLKMPSLLSEAFCEDLERKKKAVSFFDDVTVYLFDQESPTRELGEPFPGAKESPPTFPVGSPGSPSASCRPRRADPSPEGPATEQGELGAGRSGGGGRGGGGGGRGGGGGPGGGGATWPVAHLVGVVRA</sequence>
<evidence type="ECO:0000256" key="6">
    <source>
        <dbReference type="ARBA" id="ARBA00022692"/>
    </source>
</evidence>
<comment type="catalytic activity">
    <reaction evidence="12">
        <text>L-threonyl-[protein] + ATP = O-phospho-L-threonyl-[protein] + ADP + H(+)</text>
        <dbReference type="Rhea" id="RHEA:46608"/>
        <dbReference type="Rhea" id="RHEA-COMP:11060"/>
        <dbReference type="Rhea" id="RHEA-COMP:11605"/>
        <dbReference type="ChEBI" id="CHEBI:15378"/>
        <dbReference type="ChEBI" id="CHEBI:30013"/>
        <dbReference type="ChEBI" id="CHEBI:30616"/>
        <dbReference type="ChEBI" id="CHEBI:61977"/>
        <dbReference type="ChEBI" id="CHEBI:456216"/>
        <dbReference type="EC" id="2.7.11.1"/>
    </reaction>
</comment>
<evidence type="ECO:0000256" key="12">
    <source>
        <dbReference type="ARBA" id="ARBA00047899"/>
    </source>
</evidence>
<dbReference type="PANTHER" id="PTHR24417">
    <property type="entry name" value="SERINE/THREONINE-PROTEIN KINASE LMTK1"/>
    <property type="match status" value="1"/>
</dbReference>
<dbReference type="GO" id="GO:0012505">
    <property type="term" value="C:endomembrane system"/>
    <property type="evidence" value="ECO:0007669"/>
    <property type="project" value="UniProtKB-ARBA"/>
</dbReference>
<protein>
    <recommendedName>
        <fullName evidence="2">non-specific serine/threonine protein kinase</fullName>
        <ecNumber evidence="2">2.7.11.1</ecNumber>
    </recommendedName>
</protein>
<dbReference type="SUPFAM" id="SSF56112">
    <property type="entry name" value="Protein kinase-like (PK-like)"/>
    <property type="match status" value="2"/>
</dbReference>
<feature type="compositionally biased region" description="Acidic residues" evidence="15">
    <location>
        <begin position="1245"/>
        <end position="1260"/>
    </location>
</feature>
<feature type="region of interest" description="Disordered" evidence="15">
    <location>
        <begin position="854"/>
        <end position="1282"/>
    </location>
</feature>
<dbReference type="EC" id="2.7.11.1" evidence="2"/>
<feature type="binding site" evidence="14">
    <location>
        <position position="157"/>
    </location>
    <ligand>
        <name>ATP</name>
        <dbReference type="ChEBI" id="CHEBI:30616"/>
    </ligand>
</feature>
<keyword evidence="7 14" id="KW-0547">Nucleotide-binding</keyword>
<dbReference type="PROSITE" id="PS00107">
    <property type="entry name" value="PROTEIN_KINASE_ATP"/>
    <property type="match status" value="1"/>
</dbReference>
<dbReference type="GO" id="GO:0004674">
    <property type="term" value="F:protein serine/threonine kinase activity"/>
    <property type="evidence" value="ECO:0007669"/>
    <property type="project" value="UniProtKB-KW"/>
</dbReference>
<dbReference type="PRINTS" id="PR00109">
    <property type="entry name" value="TYRKINASE"/>
</dbReference>
<evidence type="ECO:0000256" key="2">
    <source>
        <dbReference type="ARBA" id="ARBA00012513"/>
    </source>
</evidence>
<reference evidence="17" key="2">
    <citation type="submission" date="2025-08" db="UniProtKB">
        <authorList>
            <consortium name="Ensembl"/>
        </authorList>
    </citation>
    <scope>IDENTIFICATION</scope>
</reference>
<dbReference type="Ensembl" id="ENSBIXT00005017440.1">
    <property type="protein sequence ID" value="ENSBIXP00005009460.1"/>
    <property type="gene ID" value="ENSBIXG00005014360.1"/>
</dbReference>
<keyword evidence="4" id="KW-0597">Phosphoprotein</keyword>
<feature type="compositionally biased region" description="Polar residues" evidence="15">
    <location>
        <begin position="946"/>
        <end position="959"/>
    </location>
</feature>
<evidence type="ECO:0000256" key="9">
    <source>
        <dbReference type="ARBA" id="ARBA00022840"/>
    </source>
</evidence>
<keyword evidence="5" id="KW-0808">Transferase</keyword>
<dbReference type="GeneTree" id="ENSGT00940000154244"/>
<feature type="compositionally biased region" description="Low complexity" evidence="15">
    <location>
        <begin position="1144"/>
        <end position="1156"/>
    </location>
</feature>
<evidence type="ECO:0000256" key="15">
    <source>
        <dbReference type="SAM" id="MobiDB-lite"/>
    </source>
</evidence>
<accession>A0A4W2FVS8</accession>
<feature type="compositionally biased region" description="Low complexity" evidence="15">
    <location>
        <begin position="877"/>
        <end position="889"/>
    </location>
</feature>
<evidence type="ECO:0000313" key="17">
    <source>
        <dbReference type="Ensembl" id="ENSBIXP00005009460.1"/>
    </source>
</evidence>
<feature type="compositionally biased region" description="Gly residues" evidence="15">
    <location>
        <begin position="1384"/>
        <end position="1412"/>
    </location>
</feature>
<dbReference type="PANTHER" id="PTHR24417:SF0">
    <property type="entry name" value="SERINE_THREONINE-PROTEIN KINASE LMTK1"/>
    <property type="match status" value="1"/>
</dbReference>
<dbReference type="InterPro" id="IPR017441">
    <property type="entry name" value="Protein_kinase_ATP_BS"/>
</dbReference>
<evidence type="ECO:0000256" key="11">
    <source>
        <dbReference type="ARBA" id="ARBA00023136"/>
    </source>
</evidence>
<feature type="region of interest" description="Disordered" evidence="15">
    <location>
        <begin position="1332"/>
        <end position="1415"/>
    </location>
</feature>
<feature type="domain" description="Protein kinase" evidence="16">
    <location>
        <begin position="126"/>
        <end position="469"/>
    </location>
</feature>
<dbReference type="GO" id="GO:0007420">
    <property type="term" value="P:brain development"/>
    <property type="evidence" value="ECO:0007669"/>
    <property type="project" value="TreeGrafter"/>
</dbReference>
<evidence type="ECO:0000256" key="4">
    <source>
        <dbReference type="ARBA" id="ARBA00022553"/>
    </source>
</evidence>
<dbReference type="Proteomes" id="UP000429181">
    <property type="component" value="Chromosome 19"/>
</dbReference>
<evidence type="ECO:0000256" key="8">
    <source>
        <dbReference type="ARBA" id="ARBA00022777"/>
    </source>
</evidence>
<keyword evidence="8" id="KW-0418">Kinase</keyword>
<dbReference type="Gene3D" id="1.10.510.10">
    <property type="entry name" value="Transferase(Phosphotransferase) domain 1"/>
    <property type="match status" value="1"/>
</dbReference>
<feature type="compositionally biased region" description="Low complexity" evidence="15">
    <location>
        <begin position="981"/>
        <end position="995"/>
    </location>
</feature>
<dbReference type="PROSITE" id="PS50011">
    <property type="entry name" value="PROTEIN_KINASE_DOM"/>
    <property type="match status" value="1"/>
</dbReference>
<dbReference type="FunFam" id="3.30.200.20:FF:000275">
    <property type="entry name" value="Apoptosis associated tyrosine kinase"/>
    <property type="match status" value="1"/>
</dbReference>
<keyword evidence="3" id="KW-0723">Serine/threonine-protein kinase</keyword>
<evidence type="ECO:0000256" key="10">
    <source>
        <dbReference type="ARBA" id="ARBA00022989"/>
    </source>
</evidence>
<evidence type="ECO:0000256" key="5">
    <source>
        <dbReference type="ARBA" id="ARBA00022679"/>
    </source>
</evidence>
<reference evidence="17 18" key="1">
    <citation type="submission" date="2018-11" db="EMBL/GenBank/DDBJ databases">
        <title>Haplotype-resolved cattle genomes.</title>
        <authorList>
            <person name="Low W.Y."/>
            <person name="Tearle R."/>
            <person name="Bickhart D.M."/>
            <person name="Rosen B.D."/>
            <person name="Koren S."/>
            <person name="Rhie A."/>
            <person name="Hiendleder S."/>
            <person name="Phillippy A.M."/>
            <person name="Smith T.P.L."/>
            <person name="Williams J.L."/>
        </authorList>
    </citation>
    <scope>NUCLEOTIDE SEQUENCE [LARGE SCALE GENOMIC DNA]</scope>
</reference>
<keyword evidence="6" id="KW-0812">Transmembrane</keyword>